<reference evidence="1 2" key="1">
    <citation type="submission" date="2024-01" db="EMBL/GenBank/DDBJ databases">
        <title>The genomes of 5 underutilized Papilionoideae crops provide insights into root nodulation and disease resistanc.</title>
        <authorList>
            <person name="Yuan L."/>
        </authorList>
    </citation>
    <scope>NUCLEOTIDE SEQUENCE [LARGE SCALE GENOMIC DNA]</scope>
    <source>
        <strain evidence="1">ZHUSHIDOU_FW_LH</strain>
        <tissue evidence="1">Leaf</tissue>
    </source>
</reference>
<protein>
    <submittedName>
        <fullName evidence="1">Uncharacterized protein</fullName>
    </submittedName>
</protein>
<dbReference type="EMBL" id="JAYWIO010000004">
    <property type="protein sequence ID" value="KAK7266433.1"/>
    <property type="molecule type" value="Genomic_DNA"/>
</dbReference>
<evidence type="ECO:0000313" key="1">
    <source>
        <dbReference type="EMBL" id="KAK7266433.1"/>
    </source>
</evidence>
<proteinExistence type="predicted"/>
<accession>A0AAN9F771</accession>
<dbReference type="AlphaFoldDB" id="A0AAN9F771"/>
<name>A0AAN9F771_CROPI</name>
<keyword evidence="2" id="KW-1185">Reference proteome</keyword>
<evidence type="ECO:0000313" key="2">
    <source>
        <dbReference type="Proteomes" id="UP001372338"/>
    </source>
</evidence>
<organism evidence="1 2">
    <name type="scientific">Crotalaria pallida</name>
    <name type="common">Smooth rattlebox</name>
    <name type="synonym">Crotalaria striata</name>
    <dbReference type="NCBI Taxonomy" id="3830"/>
    <lineage>
        <taxon>Eukaryota</taxon>
        <taxon>Viridiplantae</taxon>
        <taxon>Streptophyta</taxon>
        <taxon>Embryophyta</taxon>
        <taxon>Tracheophyta</taxon>
        <taxon>Spermatophyta</taxon>
        <taxon>Magnoliopsida</taxon>
        <taxon>eudicotyledons</taxon>
        <taxon>Gunneridae</taxon>
        <taxon>Pentapetalae</taxon>
        <taxon>rosids</taxon>
        <taxon>fabids</taxon>
        <taxon>Fabales</taxon>
        <taxon>Fabaceae</taxon>
        <taxon>Papilionoideae</taxon>
        <taxon>50 kb inversion clade</taxon>
        <taxon>genistoids sensu lato</taxon>
        <taxon>core genistoids</taxon>
        <taxon>Crotalarieae</taxon>
        <taxon>Crotalaria</taxon>
    </lineage>
</organism>
<comment type="caution">
    <text evidence="1">The sequence shown here is derived from an EMBL/GenBank/DDBJ whole genome shotgun (WGS) entry which is preliminary data.</text>
</comment>
<dbReference type="Proteomes" id="UP001372338">
    <property type="component" value="Unassembled WGS sequence"/>
</dbReference>
<sequence length="100" mass="11376">MDVSYRKGSKLPRLSFTALLQGSKLPRLKLGFFIDVVLQNLRQIISHVKKKRCRTFCRTCIKDGLWTKQSSPRRSVLLLSASATIGMKPACRPCLPFCYT</sequence>
<gene>
    <name evidence="1" type="ORF">RIF29_19077</name>
</gene>